<proteinExistence type="predicted"/>
<feature type="region of interest" description="Disordered" evidence="1">
    <location>
        <begin position="44"/>
        <end position="104"/>
    </location>
</feature>
<name>A0A378XV53_PAEPO</name>
<accession>A0A378XV53</accession>
<dbReference type="Proteomes" id="UP000254400">
    <property type="component" value="Unassembled WGS sequence"/>
</dbReference>
<evidence type="ECO:0000256" key="1">
    <source>
        <dbReference type="SAM" id="MobiDB-lite"/>
    </source>
</evidence>
<organism evidence="2 3">
    <name type="scientific">Paenibacillus polymyxa</name>
    <name type="common">Bacillus polymyxa</name>
    <dbReference type="NCBI Taxonomy" id="1406"/>
    <lineage>
        <taxon>Bacteria</taxon>
        <taxon>Bacillati</taxon>
        <taxon>Bacillota</taxon>
        <taxon>Bacilli</taxon>
        <taxon>Bacillales</taxon>
        <taxon>Paenibacillaceae</taxon>
        <taxon>Paenibacillus</taxon>
    </lineage>
</organism>
<feature type="compositionally biased region" description="Basic and acidic residues" evidence="1">
    <location>
        <begin position="62"/>
        <end position="77"/>
    </location>
</feature>
<dbReference type="AlphaFoldDB" id="A0A378XV53"/>
<gene>
    <name evidence="2" type="ORF">NCTC10343_01302</name>
</gene>
<sequence length="104" mass="10997">MAKEDKRQYLVAATFTDKETGDTILPGSYFPATEQRARRLQAAGVIADDDTGMTPDAAPTADTDKKPVKTKTTKDDTLDAPDTPITPDVPDAGGDTNADNPTEG</sequence>
<evidence type="ECO:0000313" key="3">
    <source>
        <dbReference type="Proteomes" id="UP000254400"/>
    </source>
</evidence>
<protein>
    <submittedName>
        <fullName evidence="2">Uncharacterized protein</fullName>
    </submittedName>
</protein>
<dbReference type="EMBL" id="UGSC01000001">
    <property type="protein sequence ID" value="SUA67478.1"/>
    <property type="molecule type" value="Genomic_DNA"/>
</dbReference>
<evidence type="ECO:0000313" key="2">
    <source>
        <dbReference type="EMBL" id="SUA67478.1"/>
    </source>
</evidence>
<dbReference type="RefSeq" id="WP_019686495.1">
    <property type="nucleotide sequence ID" value="NZ_CP036496.1"/>
</dbReference>
<dbReference type="GeneID" id="93350097"/>
<reference evidence="2 3" key="1">
    <citation type="submission" date="2018-06" db="EMBL/GenBank/DDBJ databases">
        <authorList>
            <consortium name="Pathogen Informatics"/>
            <person name="Doyle S."/>
        </authorList>
    </citation>
    <scope>NUCLEOTIDE SEQUENCE [LARGE SCALE GENOMIC DNA]</scope>
    <source>
        <strain evidence="2 3">NCTC10343</strain>
    </source>
</reference>